<name>A0A4U6UJ70_SETVI</name>
<evidence type="ECO:0000313" key="2">
    <source>
        <dbReference type="Proteomes" id="UP000298652"/>
    </source>
</evidence>
<proteinExistence type="predicted"/>
<dbReference type="AlphaFoldDB" id="A0A4U6UJ70"/>
<protein>
    <submittedName>
        <fullName evidence="1">Uncharacterized protein</fullName>
    </submittedName>
</protein>
<accession>A0A4U6UJ70</accession>
<evidence type="ECO:0000313" key="1">
    <source>
        <dbReference type="EMBL" id="TKW14804.1"/>
    </source>
</evidence>
<dbReference type="Gramene" id="TKW14804">
    <property type="protein sequence ID" value="TKW14804"/>
    <property type="gene ID" value="SEVIR_5G191600v2"/>
</dbReference>
<sequence>MCIAADGNVDCQLLREGELLCRPAFCFLKGQMKQWQRKKETAEEIVQVGPRMDEDDGKANCTAKFDTRDERGILHQGVLIVWYCLRTRPIIEWL</sequence>
<gene>
    <name evidence="1" type="ORF">SEVIR_5G191600v2</name>
</gene>
<keyword evidence="2" id="KW-1185">Reference proteome</keyword>
<reference evidence="1" key="1">
    <citation type="submission" date="2019-03" db="EMBL/GenBank/DDBJ databases">
        <title>WGS assembly of Setaria viridis.</title>
        <authorList>
            <person name="Huang P."/>
            <person name="Jenkins J."/>
            <person name="Grimwood J."/>
            <person name="Barry K."/>
            <person name="Healey A."/>
            <person name="Mamidi S."/>
            <person name="Sreedasyam A."/>
            <person name="Shu S."/>
            <person name="Feldman M."/>
            <person name="Wu J."/>
            <person name="Yu Y."/>
            <person name="Chen C."/>
            <person name="Johnson J."/>
            <person name="Rokhsar D."/>
            <person name="Baxter I."/>
            <person name="Schmutz J."/>
            <person name="Brutnell T."/>
            <person name="Kellogg E."/>
        </authorList>
    </citation>
    <scope>NUCLEOTIDE SEQUENCE [LARGE SCALE GENOMIC DNA]</scope>
</reference>
<dbReference type="Proteomes" id="UP000298652">
    <property type="component" value="Chromosome 5"/>
</dbReference>
<organism evidence="1 2">
    <name type="scientific">Setaria viridis</name>
    <name type="common">Green bristlegrass</name>
    <name type="synonym">Setaria italica subsp. viridis</name>
    <dbReference type="NCBI Taxonomy" id="4556"/>
    <lineage>
        <taxon>Eukaryota</taxon>
        <taxon>Viridiplantae</taxon>
        <taxon>Streptophyta</taxon>
        <taxon>Embryophyta</taxon>
        <taxon>Tracheophyta</taxon>
        <taxon>Spermatophyta</taxon>
        <taxon>Magnoliopsida</taxon>
        <taxon>Liliopsida</taxon>
        <taxon>Poales</taxon>
        <taxon>Poaceae</taxon>
        <taxon>PACMAD clade</taxon>
        <taxon>Panicoideae</taxon>
        <taxon>Panicodae</taxon>
        <taxon>Paniceae</taxon>
        <taxon>Cenchrinae</taxon>
        <taxon>Setaria</taxon>
    </lineage>
</organism>
<dbReference type="EMBL" id="CM016556">
    <property type="protein sequence ID" value="TKW14804.1"/>
    <property type="molecule type" value="Genomic_DNA"/>
</dbReference>